<dbReference type="AlphaFoldDB" id="A0A3M7R6R0"/>
<protein>
    <recommendedName>
        <fullName evidence="4">Transmembrane protein</fullName>
    </recommendedName>
</protein>
<keyword evidence="1" id="KW-0472">Membrane</keyword>
<accession>A0A3M7R6R0</accession>
<evidence type="ECO:0000313" key="2">
    <source>
        <dbReference type="EMBL" id="RNA19226.1"/>
    </source>
</evidence>
<name>A0A3M7R6R0_BRAPC</name>
<feature type="transmembrane region" description="Helical" evidence="1">
    <location>
        <begin position="128"/>
        <end position="149"/>
    </location>
</feature>
<evidence type="ECO:0000313" key="3">
    <source>
        <dbReference type="Proteomes" id="UP000276133"/>
    </source>
</evidence>
<feature type="transmembrane region" description="Helical" evidence="1">
    <location>
        <begin position="155"/>
        <end position="172"/>
    </location>
</feature>
<keyword evidence="3" id="KW-1185">Reference proteome</keyword>
<gene>
    <name evidence="2" type="ORF">BpHYR1_008817</name>
</gene>
<evidence type="ECO:0000256" key="1">
    <source>
        <dbReference type="SAM" id="Phobius"/>
    </source>
</evidence>
<reference evidence="2 3" key="1">
    <citation type="journal article" date="2018" name="Sci. Rep.">
        <title>Genomic signatures of local adaptation to the degree of environmental predictability in rotifers.</title>
        <authorList>
            <person name="Franch-Gras L."/>
            <person name="Hahn C."/>
            <person name="Garcia-Roger E.M."/>
            <person name="Carmona M.J."/>
            <person name="Serra M."/>
            <person name="Gomez A."/>
        </authorList>
    </citation>
    <scope>NUCLEOTIDE SEQUENCE [LARGE SCALE GENOMIC DNA]</scope>
    <source>
        <strain evidence="2">HYR1</strain>
    </source>
</reference>
<keyword evidence="1" id="KW-0812">Transmembrane</keyword>
<dbReference type="Proteomes" id="UP000276133">
    <property type="component" value="Unassembled WGS sequence"/>
</dbReference>
<evidence type="ECO:0008006" key="4">
    <source>
        <dbReference type="Google" id="ProtNLM"/>
    </source>
</evidence>
<sequence>MNWIGKDIPLGLSRTAKCLLFRPHQKLFIVYKNFYRSQVSVASVAQCGLYWFNIYIYLNLGPHFDLLNKSELTNIDFIDQTRKQNIKLCFWKFLRQILKKENLITIDLCFFVSLKNAGFKCVAKIKIIIYKLSSSFLIFWLFLSKLLYLDYLADDLFFLVIVGLVGSYLELIH</sequence>
<organism evidence="2 3">
    <name type="scientific">Brachionus plicatilis</name>
    <name type="common">Marine rotifer</name>
    <name type="synonym">Brachionus muelleri</name>
    <dbReference type="NCBI Taxonomy" id="10195"/>
    <lineage>
        <taxon>Eukaryota</taxon>
        <taxon>Metazoa</taxon>
        <taxon>Spiralia</taxon>
        <taxon>Gnathifera</taxon>
        <taxon>Rotifera</taxon>
        <taxon>Eurotatoria</taxon>
        <taxon>Monogononta</taxon>
        <taxon>Pseudotrocha</taxon>
        <taxon>Ploima</taxon>
        <taxon>Brachionidae</taxon>
        <taxon>Brachionus</taxon>
    </lineage>
</organism>
<comment type="caution">
    <text evidence="2">The sequence shown here is derived from an EMBL/GenBank/DDBJ whole genome shotgun (WGS) entry which is preliminary data.</text>
</comment>
<keyword evidence="1" id="KW-1133">Transmembrane helix</keyword>
<proteinExistence type="predicted"/>
<dbReference type="EMBL" id="REGN01004084">
    <property type="protein sequence ID" value="RNA19226.1"/>
    <property type="molecule type" value="Genomic_DNA"/>
</dbReference>